<keyword evidence="2" id="KW-1133">Transmembrane helix</keyword>
<feature type="coiled-coil region" evidence="1">
    <location>
        <begin position="215"/>
        <end position="242"/>
    </location>
</feature>
<dbReference type="EMBL" id="QQWE01000009">
    <property type="protein sequence ID" value="REJ52989.1"/>
    <property type="molecule type" value="Genomic_DNA"/>
</dbReference>
<sequence>MSSLFPQSSINSPVRYLKGIKQIVDDINNNCIHKLGEFHGRFWRTLIVPSSTLNVARILWIFQNNPQLHHFRSAFTINWFYVILYTILYVLFWWFFTPVVQDFCVLLRDLLELSKNDNPSNFQLGWRIFVTFLQNQLDSHRVVLIFIVVFQGFLFCWSKTVVTVVDKEAIDAVIDAYDEVNREVVNEIQLSRDIKRQRREDIVKQISMLKQHLAMEPDRQKREEIRREIQQLELKLDQITGHIDSPDDYLLNKSLDFNSLDDDVDWFNQALSNPDYEDGEDEFPLPKI</sequence>
<feature type="transmembrane region" description="Helical" evidence="2">
    <location>
        <begin position="139"/>
        <end position="157"/>
    </location>
</feature>
<accession>A0A3E0LZL3</accession>
<name>A0A3E0LZL3_MICAE</name>
<feature type="transmembrane region" description="Helical" evidence="2">
    <location>
        <begin position="74"/>
        <end position="96"/>
    </location>
</feature>
<gene>
    <name evidence="3" type="ORF">DWQ56_22345</name>
</gene>
<protein>
    <submittedName>
        <fullName evidence="3">Uncharacterized protein</fullName>
    </submittedName>
</protein>
<organism evidence="3 4">
    <name type="scientific">Microcystis aeruginosa DA14</name>
    <dbReference type="NCBI Taxonomy" id="1987506"/>
    <lineage>
        <taxon>Bacteria</taxon>
        <taxon>Bacillati</taxon>
        <taxon>Cyanobacteriota</taxon>
        <taxon>Cyanophyceae</taxon>
        <taxon>Oscillatoriophycideae</taxon>
        <taxon>Chroococcales</taxon>
        <taxon>Microcystaceae</taxon>
        <taxon>Microcystis</taxon>
    </lineage>
</organism>
<dbReference type="Proteomes" id="UP000256301">
    <property type="component" value="Unassembled WGS sequence"/>
</dbReference>
<proteinExistence type="predicted"/>
<evidence type="ECO:0000313" key="4">
    <source>
        <dbReference type="Proteomes" id="UP000256301"/>
    </source>
</evidence>
<dbReference type="AlphaFoldDB" id="A0A3E0LZL3"/>
<keyword evidence="2" id="KW-0812">Transmembrane</keyword>
<evidence type="ECO:0000313" key="3">
    <source>
        <dbReference type="EMBL" id="REJ52989.1"/>
    </source>
</evidence>
<keyword evidence="1" id="KW-0175">Coiled coil</keyword>
<evidence type="ECO:0000256" key="2">
    <source>
        <dbReference type="SAM" id="Phobius"/>
    </source>
</evidence>
<reference evidence="3 4" key="1">
    <citation type="submission" date="2017-08" db="EMBL/GenBank/DDBJ databases">
        <title>Functional genomic and metabolic studies of the symbiotic interactions of six Microcystis-dominated communities.</title>
        <authorList>
            <person name="Li Q."/>
            <person name="Lin F."/>
        </authorList>
    </citation>
    <scope>NUCLEOTIDE SEQUENCE [LARGE SCALE GENOMIC DNA]</scope>
    <source>
        <strain evidence="3">DA14</strain>
    </source>
</reference>
<feature type="transmembrane region" description="Helical" evidence="2">
    <location>
        <begin position="42"/>
        <end position="62"/>
    </location>
</feature>
<comment type="caution">
    <text evidence="3">The sequence shown here is derived from an EMBL/GenBank/DDBJ whole genome shotgun (WGS) entry which is preliminary data.</text>
</comment>
<evidence type="ECO:0000256" key="1">
    <source>
        <dbReference type="SAM" id="Coils"/>
    </source>
</evidence>
<keyword evidence="2" id="KW-0472">Membrane</keyword>